<proteinExistence type="predicted"/>
<name>A0ABT4EFJ9_PAEAL</name>
<dbReference type="EMBL" id="JAMDLY010000019">
    <property type="protein sequence ID" value="MCY9532519.1"/>
    <property type="molecule type" value="Genomic_DNA"/>
</dbReference>
<gene>
    <name evidence="4" type="ORF">M5X04_24760</name>
</gene>
<evidence type="ECO:0000259" key="3">
    <source>
        <dbReference type="Pfam" id="PF24049"/>
    </source>
</evidence>
<evidence type="ECO:0000259" key="2">
    <source>
        <dbReference type="Pfam" id="PF06605"/>
    </source>
</evidence>
<comment type="caution">
    <text evidence="4">The sequence shown here is derived from an EMBL/GenBank/DDBJ whole genome shotgun (WGS) entry which is preliminary data.</text>
</comment>
<dbReference type="InterPro" id="IPR010572">
    <property type="entry name" value="Tail_dom"/>
</dbReference>
<dbReference type="InterPro" id="IPR007119">
    <property type="entry name" value="Phage_tail_spike_N"/>
</dbReference>
<feature type="domain" description="YOMG-like N-terminal" evidence="3">
    <location>
        <begin position="20"/>
        <end position="107"/>
    </location>
</feature>
<dbReference type="Pfam" id="PF24049">
    <property type="entry name" value="YOMG_N"/>
    <property type="match status" value="1"/>
</dbReference>
<evidence type="ECO:0000313" key="5">
    <source>
        <dbReference type="Proteomes" id="UP001527090"/>
    </source>
</evidence>
<accession>A0ABT4EFJ9</accession>
<dbReference type="RefSeq" id="WP_090509609.1">
    <property type="nucleotide sequence ID" value="NZ_JAMDLY010000019.1"/>
</dbReference>
<protein>
    <submittedName>
        <fullName evidence="4">Phage tail protein</fullName>
    </submittedName>
</protein>
<evidence type="ECO:0000256" key="1">
    <source>
        <dbReference type="SAM" id="Coils"/>
    </source>
</evidence>
<dbReference type="InterPro" id="IPR057796">
    <property type="entry name" value="YOMG-like_N"/>
</dbReference>
<dbReference type="Proteomes" id="UP001527090">
    <property type="component" value="Unassembled WGS sequence"/>
</dbReference>
<sequence>MLRLGDIDFEKKPIRPQLFLCKPNKEAISKLAEAHNIVFNLKLGALNELTFDFPAYLDKHHIVARNKNFELIKGRYLIKLVLGSYKEYFIVNQIGKRAGDDGESVSVSTLSLGYELNDKIIRDYKAVSKTATELMKDVLIESIWQVGYVDSEFELKRRGLEVSSNTVLEVIFDIAKTFNAVVVWDTLHRTVSLKKPDLIGLDKGFSIKYGKYLESINQEDNAEEIVTRLKMYGKEDITIRGINPTGTSYVEDFNYFIYPYKEDRNYSQQFYYGPDMKANWNHYDTEWSVLNGKLISTSNLQQLSTIVNSSALGSQNYKLSSTLKATGGDNVMGFVVRYQDDRNYYWMGWESGKIQGGVGWGKEKLRLYKRENGNDILLALTDAIDGWSTDVHYRMAVEVYNQDIKIWIDDRLVLSGHDSAYLQGAYGLISINQPFEVEYVEFMSQEHLVLSHSDYMTDSLCHALLEYEDLLQEKRDAFTELVAKREANNSILHIKNEELHQLNTQLKMLLDERDTLNTRIAKLSDEIDHADNTFQDYTLLLSDLDSLRNELDAKLIEIKAKESQISRKEAEVTQIEQQHQEIMNHINALKLRLDIRNNFTKELLDERNQYVIEKEWQNSNIEDPKDLITEGLKAFDELKQQKITLKVDLVNFLSMVTEQRNWDKLGLGDTIGIEHERISLRYKAKITEIEYNFEDKGINLTISNMKDMYANKDKFIDMLYKSYNTSTQVSIDSWKWDLSMQNNGAINEIINNSWDANKNAIIGAKDQVVELSDRGLIIRDPKNPLHYLVGLNSMIAITNDGGNTWKHALTADGIVGERIYGKVIMGVNLAIEDESGVLKFQGSKGEIFDRHGKLVMKLGLVEENPDAFGLMSFNDITRVKVTDKEGFVIDKANSKRPDGWEKVMWADQRDGTLYTHGLVAKNIKVFNDIGKKIIDAESNYFNIGDFKTIVMDNKLTSIEKMQIITELYKVEAGYHRMLEQAEEYKRSQRDDDFNMNAQFFTKEPSTKDRYSTEPLTQAYRKLIEYMSQYIKITSVDPLNIAIHDPLTEKTSEIADRSEFILAFKTYYDEEKNLRNEIEDAQFYSGLNMGKFYNNVVIGEYGFIALRSDGKYRAVLNATNGLALQKWEKNKWTNKVYAAVGSSEYTDGTLIAEDLVAKRLRIETKIGNVLLDADALNLDFTVLDSIVLDDVIVSPEKITLANQFKIVTKQYNELKSQINRYAMTIYNDRESSYAELDEAQSKLVTAGNELEDSYNRLKSYMQPIFANMNTTTHLIHDLRSTRTEFHEKWESFYQEYEYGRVVLADFLEKSSLQLGRNYNNTVIDANNGIVVTRGDKMYRTVLNATEGIKIEKNIGSGSSPNWDKRFYVDQDGKLFAVELNTKALHIHDGDLGEKISLSAKEGIKIIGAHGEEIRLNATEGIAIDVDKKKRFWVNPDGTLRARKLIIEPDMDKELVFDEETNGYISDLLVNNLKTLETPGLKQDYVYVRSNFIKLLTGNSAKDDVEKFVLQLNKGNDGHSYPEMIWGQGTGRGNQGIIKKTSEGFYFEGSTDIGNKRMIQLLNKQDDAIVIEAQQGSIKVKSDTRIVLECGGSKIMMTPNKISLNAGRIDLN</sequence>
<dbReference type="Gene3D" id="1.10.287.1490">
    <property type="match status" value="1"/>
</dbReference>
<reference evidence="4 5" key="1">
    <citation type="submission" date="2022-05" db="EMBL/GenBank/DDBJ databases">
        <title>Genome Sequencing of Bee-Associated Microbes.</title>
        <authorList>
            <person name="Dunlap C."/>
        </authorList>
    </citation>
    <scope>NUCLEOTIDE SEQUENCE [LARGE SCALE GENOMIC DNA]</scope>
    <source>
        <strain evidence="4 5">NRRL NRS-750</strain>
    </source>
</reference>
<dbReference type="Pfam" id="PF06605">
    <property type="entry name" value="Prophage_tail"/>
    <property type="match status" value="1"/>
</dbReference>
<keyword evidence="5" id="KW-1185">Reference proteome</keyword>
<feature type="domain" description="Tail spike" evidence="2">
    <location>
        <begin position="114"/>
        <end position="255"/>
    </location>
</feature>
<organism evidence="4 5">
    <name type="scientific">Paenibacillus alvei</name>
    <name type="common">Bacillus alvei</name>
    <dbReference type="NCBI Taxonomy" id="44250"/>
    <lineage>
        <taxon>Bacteria</taxon>
        <taxon>Bacillati</taxon>
        <taxon>Bacillota</taxon>
        <taxon>Bacilli</taxon>
        <taxon>Bacillales</taxon>
        <taxon>Paenibacillaceae</taxon>
        <taxon>Paenibacillus</taxon>
    </lineage>
</organism>
<feature type="coiled-coil region" evidence="1">
    <location>
        <begin position="492"/>
        <end position="592"/>
    </location>
</feature>
<evidence type="ECO:0000313" key="4">
    <source>
        <dbReference type="EMBL" id="MCY9532519.1"/>
    </source>
</evidence>
<dbReference type="NCBIfam" id="TIGR01665">
    <property type="entry name" value="put_anti_recept"/>
    <property type="match status" value="1"/>
</dbReference>
<keyword evidence="1" id="KW-0175">Coiled coil</keyword>
<dbReference type="Gene3D" id="2.60.120.560">
    <property type="entry name" value="Exo-inulinase, domain 1"/>
    <property type="match status" value="1"/>
</dbReference>